<dbReference type="RefSeq" id="WP_004322894.1">
    <property type="nucleotide sequence ID" value="NZ_AP031409.1"/>
</dbReference>
<dbReference type="EMBL" id="WDCG01000023">
    <property type="protein sequence ID" value="KAB6420800.1"/>
    <property type="molecule type" value="Genomic_DNA"/>
</dbReference>
<evidence type="ECO:0000256" key="7">
    <source>
        <dbReference type="SAM" id="SignalP"/>
    </source>
</evidence>
<proteinExistence type="inferred from homology"/>
<dbReference type="Gene3D" id="3.20.20.80">
    <property type="entry name" value="Glycosidases"/>
    <property type="match status" value="1"/>
</dbReference>
<organism evidence="13 14">
    <name type="scientific">Bacteroides xylanisolvens</name>
    <dbReference type="NCBI Taxonomy" id="371601"/>
    <lineage>
        <taxon>Bacteria</taxon>
        <taxon>Pseudomonadati</taxon>
        <taxon>Bacteroidota</taxon>
        <taxon>Bacteroidia</taxon>
        <taxon>Bacteroidales</taxon>
        <taxon>Bacteroidaceae</taxon>
        <taxon>Bacteroides</taxon>
    </lineage>
</organism>
<dbReference type="GO" id="GO:0005764">
    <property type="term" value="C:lysosome"/>
    <property type="evidence" value="ECO:0007669"/>
    <property type="project" value="TreeGrafter"/>
</dbReference>
<reference evidence="14" key="1">
    <citation type="submission" date="2017-04" db="EMBL/GenBank/DDBJ databases">
        <title>Function of individual gut microbiota members based on whole genome sequencing of pure cultures obtained from chicken caecum.</title>
        <authorList>
            <person name="Medvecky M."/>
            <person name="Cejkova D."/>
            <person name="Polansky O."/>
            <person name="Karasova D."/>
            <person name="Kubasova T."/>
            <person name="Cizek A."/>
            <person name="Rychlik I."/>
        </authorList>
    </citation>
    <scope>NUCLEOTIDE SEQUENCE [LARGE SCALE GENOMIC DNA]</scope>
    <source>
        <strain evidence="14">An109</strain>
    </source>
</reference>
<dbReference type="PANTHER" id="PTHR10030:SF37">
    <property type="entry name" value="ALPHA-L-FUCOSIDASE-RELATED"/>
    <property type="match status" value="1"/>
</dbReference>
<dbReference type="Proteomes" id="UP001198461">
    <property type="component" value="Unassembled WGS sequence"/>
</dbReference>
<dbReference type="Gene3D" id="2.60.40.1180">
    <property type="entry name" value="Golgi alpha-mannosidase II"/>
    <property type="match status" value="1"/>
</dbReference>
<dbReference type="PRINTS" id="PR00741">
    <property type="entry name" value="GLHYDRLASE29"/>
</dbReference>
<reference evidence="11" key="4">
    <citation type="submission" date="2023-08" db="EMBL/GenBank/DDBJ databases">
        <title>Mucin Metabolism Genes Underlie the Key Renovations of Bacteroides xylanisolvens Genomes in Captive Great Apes.</title>
        <authorList>
            <person name="Nishida A.H."/>
        </authorList>
    </citation>
    <scope>NUCLEOTIDE SEQUENCE</scope>
    <source>
        <strain evidence="12">P13.H9</strain>
        <strain evidence="11">P19.10B</strain>
    </source>
</reference>
<keyword evidence="15" id="KW-1185">Reference proteome</keyword>
<evidence type="ECO:0000256" key="4">
    <source>
        <dbReference type="ARBA" id="ARBA00022729"/>
    </source>
</evidence>
<comment type="caution">
    <text evidence="13">The sequence shown here is derived from an EMBL/GenBank/DDBJ whole genome shotgun (WGS) entry which is preliminary data.</text>
</comment>
<dbReference type="EMBL" id="JAIWYE010000011">
    <property type="protein sequence ID" value="MCA4702778.1"/>
    <property type="molecule type" value="Genomic_DNA"/>
</dbReference>
<evidence type="ECO:0000259" key="8">
    <source>
        <dbReference type="Pfam" id="PF01120"/>
    </source>
</evidence>
<evidence type="ECO:0000313" key="14">
    <source>
        <dbReference type="Proteomes" id="UP000196036"/>
    </source>
</evidence>
<dbReference type="AlphaFoldDB" id="A0A1Y4VEY7"/>
<dbReference type="SUPFAM" id="SSF51445">
    <property type="entry name" value="(Trans)glycosidases"/>
    <property type="match status" value="1"/>
</dbReference>
<evidence type="ECO:0000313" key="16">
    <source>
        <dbReference type="Proteomes" id="UP000471447"/>
    </source>
</evidence>
<evidence type="ECO:0000313" key="12">
    <source>
        <dbReference type="EMBL" id="MCA4702778.1"/>
    </source>
</evidence>
<dbReference type="Proteomes" id="UP000435059">
    <property type="component" value="Unassembled WGS sequence"/>
</dbReference>
<sequence>MRNYYQTITIACCMAMSASPLAIWAQSGDEQGLEIPRNLQLQQDKDELRKAYDGWWTASQKNKEQRMSWYNEAKFGCFIHWGPYSVPAGLWKNKMQSGYTEHLMRKARIPLEEYKKELILPFNPTEFDAEEWMRHASEAGMRYFVITAKHHDGFAMYPSDAYPYDIRLSKFQKDPMEALSRAAKKYGIKFGFYYSHAFDWEHPDAPGNDWDYPTNPGGDKLVGGKNWWLERKDFLANAEKYVNEKSIPQIQELIRKYDPDILWFDTPQKLPLYLNIRILEAIRQADPQNKIVVNGRLARFGSNNIGDYRNTGDRSAFFFPTEGAWESIPTTNESYGYSVVDTVRKPVSFFVQLLPSATSKGGNILMNVGPMGNGRWDKRDIEVFQGIGQWLKVNGESIYGAQRTNLPIQPWGVTTLKGDTLYAHVFHWPADGKLIIGGLRSDIGKGWLVADKKAAIRFKRLNADDYELTLPANAPDSMNSVIALVLNNRKVPNPIRLIDHKQSNTLYTFDSELQGRGLGYGDGKPNRNYVTKWKNTNQWMKWNLRSSAPVEYTVYLDYNTQGKNDTGTVVVEIAGQKLEANYSTYPEQKGTNSLRLGKVKLPKGSFECSLKGKQYQGSQYMTPIAVRLEKE</sequence>
<feature type="domain" description="Glycoside hydrolase family 29 N-terminal" evidence="8">
    <location>
        <begin position="56"/>
        <end position="396"/>
    </location>
</feature>
<dbReference type="GO" id="GO:0016139">
    <property type="term" value="P:glycoside catabolic process"/>
    <property type="evidence" value="ECO:0007669"/>
    <property type="project" value="TreeGrafter"/>
</dbReference>
<evidence type="ECO:0000256" key="1">
    <source>
        <dbReference type="ARBA" id="ARBA00004071"/>
    </source>
</evidence>
<dbReference type="InterPro" id="IPR013780">
    <property type="entry name" value="Glyco_hydro_b"/>
</dbReference>
<dbReference type="InterPro" id="IPR017853">
    <property type="entry name" value="GH"/>
</dbReference>
<reference evidence="15 16" key="3">
    <citation type="journal article" date="2019" name="Nat. Med.">
        <title>A library of human gut bacterial isolates paired with longitudinal multiomics data enables mechanistic microbiome research.</title>
        <authorList>
            <person name="Poyet M."/>
            <person name="Groussin M."/>
            <person name="Gibbons S.M."/>
            <person name="Avila-Pacheco J."/>
            <person name="Jiang X."/>
            <person name="Kearney S.M."/>
            <person name="Perrotta A.R."/>
            <person name="Berdy B."/>
            <person name="Zhao S."/>
            <person name="Lieberman T.D."/>
            <person name="Swanson P.K."/>
            <person name="Smith M."/>
            <person name="Roesemann S."/>
            <person name="Alexander J.E."/>
            <person name="Rich S.A."/>
            <person name="Livny J."/>
            <person name="Vlamakis H."/>
            <person name="Clish C."/>
            <person name="Bullock K."/>
            <person name="Deik A."/>
            <person name="Scott J."/>
            <person name="Pierce K.A."/>
            <person name="Xavier R.J."/>
            <person name="Alm E.J."/>
        </authorList>
    </citation>
    <scope>NUCLEOTIDE SEQUENCE [LARGE SCALE GENOMIC DNA]</scope>
    <source>
        <strain evidence="10 16">BIOML-A7</strain>
        <strain evidence="9 15">BIOML-A74</strain>
    </source>
</reference>
<dbReference type="InterPro" id="IPR016286">
    <property type="entry name" value="FUC_metazoa-typ"/>
</dbReference>
<name>A0A1Y4VEY7_9BACE</name>
<evidence type="ECO:0000313" key="11">
    <source>
        <dbReference type="EMBL" id="MCA4524476.1"/>
    </source>
</evidence>
<feature type="chain" id="PRO_5010996214" description="alpha-L-fucosidase" evidence="7">
    <location>
        <begin position="25"/>
        <end position="631"/>
    </location>
</feature>
<keyword evidence="5" id="KW-0378">Hydrolase</keyword>
<evidence type="ECO:0000256" key="2">
    <source>
        <dbReference type="ARBA" id="ARBA00007951"/>
    </source>
</evidence>
<dbReference type="PANTHER" id="PTHR10030">
    <property type="entry name" value="ALPHA-L-FUCOSIDASE"/>
    <property type="match status" value="1"/>
</dbReference>
<evidence type="ECO:0000313" key="15">
    <source>
        <dbReference type="Proteomes" id="UP000435059"/>
    </source>
</evidence>
<dbReference type="EMBL" id="JAIWWW010000034">
    <property type="protein sequence ID" value="MCA4524476.1"/>
    <property type="molecule type" value="Genomic_DNA"/>
</dbReference>
<dbReference type="Proteomes" id="UP000196036">
    <property type="component" value="Unassembled WGS sequence"/>
</dbReference>
<protein>
    <recommendedName>
        <fullName evidence="3">alpha-L-fucosidase</fullName>
        <ecNumber evidence="3">3.2.1.51</ecNumber>
    </recommendedName>
</protein>
<dbReference type="Pfam" id="PF01120">
    <property type="entry name" value="Alpha_L_fucos"/>
    <property type="match status" value="1"/>
</dbReference>
<gene>
    <name evidence="13" type="ORF">B5E52_10950</name>
    <name evidence="9" type="ORF">GA574_06355</name>
    <name evidence="10" type="ORF">GAZ26_18435</name>
    <name evidence="12" type="ORF">LD004_04025</name>
    <name evidence="11" type="ORF">LDZ35_14845</name>
</gene>
<dbReference type="EC" id="3.2.1.51" evidence="3"/>
<evidence type="ECO:0000256" key="3">
    <source>
        <dbReference type="ARBA" id="ARBA00012662"/>
    </source>
</evidence>
<evidence type="ECO:0000313" key="10">
    <source>
        <dbReference type="EMBL" id="KAB6420800.1"/>
    </source>
</evidence>
<dbReference type="GO" id="GO:0004560">
    <property type="term" value="F:alpha-L-fucosidase activity"/>
    <property type="evidence" value="ECO:0007669"/>
    <property type="project" value="InterPro"/>
</dbReference>
<dbReference type="SMART" id="SM00812">
    <property type="entry name" value="Alpha_L_fucos"/>
    <property type="match status" value="1"/>
</dbReference>
<evidence type="ECO:0000256" key="6">
    <source>
        <dbReference type="ARBA" id="ARBA00023295"/>
    </source>
</evidence>
<dbReference type="EMBL" id="WDES01000007">
    <property type="protein sequence ID" value="KAB6089656.1"/>
    <property type="molecule type" value="Genomic_DNA"/>
</dbReference>
<dbReference type="Proteomes" id="UP000471447">
    <property type="component" value="Unassembled WGS sequence"/>
</dbReference>
<evidence type="ECO:0000313" key="9">
    <source>
        <dbReference type="EMBL" id="KAB6089656.1"/>
    </source>
</evidence>
<comment type="function">
    <text evidence="1">Alpha-L-fucosidase is responsible for hydrolyzing the alpha-1,6-linked fucose joined to the reducing-end N-acetylglucosamine of the carbohydrate moieties of glycoproteins.</text>
</comment>
<keyword evidence="6" id="KW-0326">Glycosidase</keyword>
<feature type="signal peptide" evidence="7">
    <location>
        <begin position="1"/>
        <end position="24"/>
    </location>
</feature>
<keyword evidence="4 7" id="KW-0732">Signal</keyword>
<dbReference type="EMBL" id="NFLW01000019">
    <property type="protein sequence ID" value="OUQ68667.1"/>
    <property type="molecule type" value="Genomic_DNA"/>
</dbReference>
<reference evidence="13" key="2">
    <citation type="journal article" date="2018" name="BMC Genomics">
        <title>Whole genome sequencing and function prediction of 133 gut anaerobes isolated from chicken caecum in pure cultures.</title>
        <authorList>
            <person name="Medvecky M."/>
            <person name="Cejkova D."/>
            <person name="Polansky O."/>
            <person name="Karasova D."/>
            <person name="Kubasova T."/>
            <person name="Cizek A."/>
            <person name="Rychlik I."/>
        </authorList>
    </citation>
    <scope>NUCLEOTIDE SEQUENCE</scope>
    <source>
        <strain evidence="13">An109</strain>
    </source>
</reference>
<accession>A0A1Y4VEY7</accession>
<dbReference type="Proteomes" id="UP001197958">
    <property type="component" value="Unassembled WGS sequence"/>
</dbReference>
<dbReference type="GO" id="GO:0006004">
    <property type="term" value="P:fucose metabolic process"/>
    <property type="evidence" value="ECO:0007669"/>
    <property type="project" value="InterPro"/>
</dbReference>
<dbReference type="InterPro" id="IPR057739">
    <property type="entry name" value="Glyco_hydro_29_N"/>
</dbReference>
<evidence type="ECO:0000313" key="13">
    <source>
        <dbReference type="EMBL" id="OUQ68667.1"/>
    </source>
</evidence>
<dbReference type="InterPro" id="IPR000933">
    <property type="entry name" value="Glyco_hydro_29"/>
</dbReference>
<evidence type="ECO:0000256" key="5">
    <source>
        <dbReference type="ARBA" id="ARBA00022801"/>
    </source>
</evidence>
<comment type="similarity">
    <text evidence="2">Belongs to the glycosyl hydrolase 29 family.</text>
</comment>